<name>A0AA36AHX8_OCTVU</name>
<organism evidence="1 2">
    <name type="scientific">Octopus vulgaris</name>
    <name type="common">Common octopus</name>
    <dbReference type="NCBI Taxonomy" id="6645"/>
    <lineage>
        <taxon>Eukaryota</taxon>
        <taxon>Metazoa</taxon>
        <taxon>Spiralia</taxon>
        <taxon>Lophotrochozoa</taxon>
        <taxon>Mollusca</taxon>
        <taxon>Cephalopoda</taxon>
        <taxon>Coleoidea</taxon>
        <taxon>Octopodiformes</taxon>
        <taxon>Octopoda</taxon>
        <taxon>Incirrata</taxon>
        <taxon>Octopodidae</taxon>
        <taxon>Octopus</taxon>
    </lineage>
</organism>
<dbReference type="AlphaFoldDB" id="A0AA36AHX8"/>
<protein>
    <submittedName>
        <fullName evidence="1">Uncharacterized protein</fullName>
    </submittedName>
</protein>
<evidence type="ECO:0000313" key="2">
    <source>
        <dbReference type="Proteomes" id="UP001162480"/>
    </source>
</evidence>
<dbReference type="Proteomes" id="UP001162480">
    <property type="component" value="Chromosome 1"/>
</dbReference>
<evidence type="ECO:0000313" key="1">
    <source>
        <dbReference type="EMBL" id="CAI9715691.1"/>
    </source>
</evidence>
<keyword evidence="2" id="KW-1185">Reference proteome</keyword>
<gene>
    <name evidence="1" type="ORF">OCTVUL_1B024926</name>
</gene>
<reference evidence="1" key="1">
    <citation type="submission" date="2023-08" db="EMBL/GenBank/DDBJ databases">
        <authorList>
            <person name="Alioto T."/>
            <person name="Alioto T."/>
            <person name="Gomez Garrido J."/>
        </authorList>
    </citation>
    <scope>NUCLEOTIDE SEQUENCE</scope>
</reference>
<accession>A0AA36AHX8</accession>
<dbReference type="EMBL" id="OX597814">
    <property type="protein sequence ID" value="CAI9715691.1"/>
    <property type="molecule type" value="Genomic_DNA"/>
</dbReference>
<sequence>MTRHCHLRNVLMILSFQRADCDTDHSLVCCKIKLQSKKIHHRKRPGKQCTDVSKIRYPDVSIFSLCKMSEEFHLHTATSIVVLKPLNQISLQTFKDSASARIPYNGTKLHKAGCG</sequence>
<proteinExistence type="predicted"/>